<reference evidence="1" key="1">
    <citation type="journal article" date="2009" name="PLoS Genet.">
        <title>Sequencing, mapping, and analysis of 27,455 maize full-length cDNAs.</title>
        <authorList>
            <person name="Soderlund C."/>
            <person name="Descour A."/>
            <person name="Kudrna D."/>
            <person name="Bomhoff M."/>
            <person name="Boyd L."/>
            <person name="Currie J."/>
            <person name="Angelova A."/>
            <person name="Collura K."/>
            <person name="Wissotski M."/>
            <person name="Ashley E."/>
            <person name="Morrow D."/>
            <person name="Fernandes J."/>
            <person name="Walbot V."/>
            <person name="Yu Y."/>
        </authorList>
    </citation>
    <scope>NUCLEOTIDE SEQUENCE</scope>
    <source>
        <strain evidence="1">B73</strain>
    </source>
</reference>
<name>C0PAE7_MAIZE</name>
<reference evidence="1" key="2">
    <citation type="submission" date="2012-06" db="EMBL/GenBank/DDBJ databases">
        <authorList>
            <person name="Yu Y."/>
            <person name="Currie J."/>
            <person name="Lomeli R."/>
            <person name="Angelova A."/>
            <person name="Collura K."/>
            <person name="Wissotski M."/>
            <person name="Campos D."/>
            <person name="Kudrna D."/>
            <person name="Golser W."/>
            <person name="Ashely E."/>
            <person name="Descour A."/>
            <person name="Fernandes J."/>
            <person name="Soderlund C."/>
            <person name="Walbot V."/>
        </authorList>
    </citation>
    <scope>NUCLEOTIDE SEQUENCE</scope>
    <source>
        <strain evidence="1">B73</strain>
    </source>
</reference>
<evidence type="ECO:0000313" key="1">
    <source>
        <dbReference type="EMBL" id="ACN31142.1"/>
    </source>
</evidence>
<dbReference type="EMBL" id="BT065266">
    <property type="protein sequence ID" value="ACN31142.1"/>
    <property type="molecule type" value="mRNA"/>
</dbReference>
<proteinExistence type="evidence at transcript level"/>
<sequence>MAATKLNEVGLAEASKFFCSFNCCVPKLCSGHTVRIFNKLLTV</sequence>
<accession>C0PAE7</accession>
<organism evidence="1">
    <name type="scientific">Zea mays</name>
    <name type="common">Maize</name>
    <dbReference type="NCBI Taxonomy" id="4577"/>
    <lineage>
        <taxon>Eukaryota</taxon>
        <taxon>Viridiplantae</taxon>
        <taxon>Streptophyta</taxon>
        <taxon>Embryophyta</taxon>
        <taxon>Tracheophyta</taxon>
        <taxon>Spermatophyta</taxon>
        <taxon>Magnoliopsida</taxon>
        <taxon>Liliopsida</taxon>
        <taxon>Poales</taxon>
        <taxon>Poaceae</taxon>
        <taxon>PACMAD clade</taxon>
        <taxon>Panicoideae</taxon>
        <taxon>Andropogonodae</taxon>
        <taxon>Andropogoneae</taxon>
        <taxon>Tripsacinae</taxon>
        <taxon>Zea</taxon>
    </lineage>
</organism>
<dbReference type="AlphaFoldDB" id="C0PAE7"/>
<protein>
    <submittedName>
        <fullName evidence="1">Uncharacterized protein</fullName>
    </submittedName>
</protein>